<dbReference type="EMBL" id="FNTY01000002">
    <property type="protein sequence ID" value="SEE40929.1"/>
    <property type="molecule type" value="Genomic_DNA"/>
</dbReference>
<proteinExistence type="predicted"/>
<dbReference type="PANTHER" id="PTHR48075:SF5">
    <property type="entry name" value="3-HYDROXYBUTYRYL-COA DEHYDROGENASE"/>
    <property type="match status" value="1"/>
</dbReference>
<accession>A0A1H5IL22</accession>
<dbReference type="NCBIfam" id="NF006124">
    <property type="entry name" value="PRK08268.1"/>
    <property type="match status" value="1"/>
</dbReference>
<dbReference type="SUPFAM" id="SSF51735">
    <property type="entry name" value="NAD(P)-binding Rossmann-fold domains"/>
    <property type="match status" value="1"/>
</dbReference>
<dbReference type="PANTHER" id="PTHR48075">
    <property type="entry name" value="3-HYDROXYACYL-COA DEHYDROGENASE FAMILY PROTEIN"/>
    <property type="match status" value="1"/>
</dbReference>
<dbReference type="InterPro" id="IPR006176">
    <property type="entry name" value="3-OHacyl-CoA_DH_NAD-bd"/>
</dbReference>
<evidence type="ECO:0000313" key="5">
    <source>
        <dbReference type="EMBL" id="SEE40929.1"/>
    </source>
</evidence>
<dbReference type="FunFam" id="3.40.50.720:FF:000009">
    <property type="entry name" value="Fatty oxidation complex, alpha subunit"/>
    <property type="match status" value="1"/>
</dbReference>
<dbReference type="Pfam" id="PF02737">
    <property type="entry name" value="3HCDH_N"/>
    <property type="match status" value="1"/>
</dbReference>
<feature type="domain" description="3-hydroxyacyl-CoA dehydrogenase C-terminal" evidence="3">
    <location>
        <begin position="410"/>
        <end position="492"/>
    </location>
</feature>
<sequence>MSIHSIAVIGAGTMGRGIVQLFAQAGHPVRCYDAAEGAAQSAIEFVRDLIDRAVSKERYSREQGDTIIARMSACTQIEDLAGCDLAIEAVVEDLGVKRELFHALETVLGDTAILASNTSSLMVADIAAGCRHPERVAGLHFFNPVPLMKVAEIIAAVRTAPATVAALQSVVEGAGHRAVVAEDQPGFLVNHAGRGLYTEGLRILEEQVASVQDIDTLMREAGGFRMGPFELLDLTGLDVSGKVMESIYQQFYQEPRFRPSPLVAPRLGAGLYGRKTGEGWYRYCDNLKKQLEPPRVVPALNHEMLVWVDPAADEYERLQGLVLEVGMTLHNQPEEADLLLVQFWGDDVSRYCSVHGLDPTRTVAVDPLPGLANHRTLMLSSVTRPEVRDAAWAMLAAQEYPVTVINDSCGFVVQRVLATIVNIAADIVQRGIASVADLEDAVRLGLGYPQGPLSLGDAIGGKRVMDILTRMHELSGDPRYRPSPWLARRAALGLSLLTAETARHGRN</sequence>
<feature type="domain" description="3-hydroxyacyl-CoA dehydrogenase C-terminal" evidence="3">
    <location>
        <begin position="186"/>
        <end position="283"/>
    </location>
</feature>
<dbReference type="GO" id="GO:0016616">
    <property type="term" value="F:oxidoreductase activity, acting on the CH-OH group of donors, NAD or NADP as acceptor"/>
    <property type="evidence" value="ECO:0007669"/>
    <property type="project" value="InterPro"/>
</dbReference>
<organism evidence="5 6">
    <name type="scientific">Pseudomonas migulae</name>
    <dbReference type="NCBI Taxonomy" id="78543"/>
    <lineage>
        <taxon>Bacteria</taxon>
        <taxon>Pseudomonadati</taxon>
        <taxon>Pseudomonadota</taxon>
        <taxon>Gammaproteobacteria</taxon>
        <taxon>Pseudomonadales</taxon>
        <taxon>Pseudomonadaceae</taxon>
        <taxon>Pseudomonas</taxon>
    </lineage>
</organism>
<dbReference type="InterPro" id="IPR008927">
    <property type="entry name" value="6-PGluconate_DH-like_C_sf"/>
</dbReference>
<keyword evidence="2" id="KW-0520">NAD</keyword>
<evidence type="ECO:0000259" key="3">
    <source>
        <dbReference type="Pfam" id="PF00725"/>
    </source>
</evidence>
<keyword evidence="1" id="KW-0560">Oxidoreductase</keyword>
<dbReference type="Gene3D" id="1.10.1040.10">
    <property type="entry name" value="N-(1-d-carboxylethyl)-l-norvaline Dehydrogenase, domain 2"/>
    <property type="match status" value="2"/>
</dbReference>
<evidence type="ECO:0000256" key="1">
    <source>
        <dbReference type="ARBA" id="ARBA00023002"/>
    </source>
</evidence>
<dbReference type="InterPro" id="IPR036291">
    <property type="entry name" value="NAD(P)-bd_dom_sf"/>
</dbReference>
<evidence type="ECO:0000313" key="6">
    <source>
        <dbReference type="Proteomes" id="UP000198985"/>
    </source>
</evidence>
<dbReference type="Gene3D" id="3.40.50.720">
    <property type="entry name" value="NAD(P)-binding Rossmann-like Domain"/>
    <property type="match status" value="1"/>
</dbReference>
<dbReference type="GO" id="GO:0070403">
    <property type="term" value="F:NAD+ binding"/>
    <property type="evidence" value="ECO:0007669"/>
    <property type="project" value="InterPro"/>
</dbReference>
<gene>
    <name evidence="5" type="ORF">SAMN04490194_2120</name>
</gene>
<feature type="domain" description="3-hydroxyacyl-CoA dehydrogenase NAD binding" evidence="4">
    <location>
        <begin position="6"/>
        <end position="183"/>
    </location>
</feature>
<dbReference type="InterPro" id="IPR013328">
    <property type="entry name" value="6PGD_dom2"/>
</dbReference>
<name>A0A1H5IL22_9PSED</name>
<evidence type="ECO:0000256" key="2">
    <source>
        <dbReference type="ARBA" id="ARBA00023027"/>
    </source>
</evidence>
<reference evidence="5 6" key="1">
    <citation type="submission" date="2016-10" db="EMBL/GenBank/DDBJ databases">
        <authorList>
            <person name="de Groot N.N."/>
        </authorList>
    </citation>
    <scope>NUCLEOTIDE SEQUENCE [LARGE SCALE GENOMIC DNA]</scope>
    <source>
        <strain evidence="5 6">BS3662</strain>
    </source>
</reference>
<dbReference type="SUPFAM" id="SSF48179">
    <property type="entry name" value="6-phosphogluconate dehydrogenase C-terminal domain-like"/>
    <property type="match status" value="2"/>
</dbReference>
<protein>
    <submittedName>
        <fullName evidence="5">3-hydroxyacyl-CoA dehydrogenase</fullName>
    </submittedName>
</protein>
<dbReference type="Pfam" id="PF00725">
    <property type="entry name" value="3HCDH"/>
    <property type="match status" value="2"/>
</dbReference>
<dbReference type="InterPro" id="IPR006108">
    <property type="entry name" value="3HC_DH_C"/>
</dbReference>
<dbReference type="AlphaFoldDB" id="A0A1H5IL22"/>
<dbReference type="Proteomes" id="UP000198985">
    <property type="component" value="Unassembled WGS sequence"/>
</dbReference>
<dbReference type="GO" id="GO:0006631">
    <property type="term" value="P:fatty acid metabolic process"/>
    <property type="evidence" value="ECO:0007669"/>
    <property type="project" value="InterPro"/>
</dbReference>
<dbReference type="RefSeq" id="WP_084317939.1">
    <property type="nucleotide sequence ID" value="NZ_FNTY01000002.1"/>
</dbReference>
<evidence type="ECO:0000259" key="4">
    <source>
        <dbReference type="Pfam" id="PF02737"/>
    </source>
</evidence>